<protein>
    <submittedName>
        <fullName evidence="1">Serine carboxypeptidase 1</fullName>
    </submittedName>
</protein>
<keyword evidence="1" id="KW-0645">Protease</keyword>
<gene>
    <name evidence="1" type="ORF">LOK49_LG01G00054</name>
</gene>
<sequence>MCLGFGLTEAVPANSLITKLPGFNATFPSKHYSGYVSIDGNPAKQLFYYFVESERKPSNDPVVLWLNGGPGCSSFDGFVYEHGPFNYEAGKRHGELPILHLNPYSWSKVSNIIYLDSPAGVGFSYSENMTFYSIGDLQTASETNIFLLKWFNLFPVFLSNPFYIAGESYGGIYVPTLASEIVKGPEAGYMVGNGVADSKFDGNALIPFAHGMGLISDGIFEEAEDACKGNYHNPNSLTCRLIISKVESVIKDLNLYDILEPCHHSPTSKEDENANTSLPLSFKQLGVTERPLAVRKRIFGRAWPLRAPVRDGIVPMWPQLMENSVVPCINDEVATIWLNNDAVRKAIHANPGSGRWRLCTDQMAYTHDAGSMINYHKNLSTQGYRVLIYSGDHDMCVPFTGSQAWTRSLGYNVVDEWRPWLSSSGVAGFTQGYANNLIFLTIKRRTVHVWSSTTNDKMCKVSSLCCLLLGYGRLMVEAAPEVSLITSLPGFNDTFPSKHYSGYVTINGNPTPPKNLFYYFVVSERNPLMDPIVLWLNGGPGCSSFDGFVYEHGPFNFEAGKPTGSLPKLHLNPYSWSKVSNIIYLDSPSGVGFSYSKNTTNYVTGDFQTAIDTHNFLLEWFNIYPEFVSNPFYIAGESYAGIYVPTLAYQVAKGIKDGVNPIINFKGYMIGNAATDYKYDGNSLVPFAHGMALISDDIYEEAVTACKGNYYDPPNNNCNIVLNKIDQEVSGLNRYDILEPCYHRPTTKEDINENKNTNTSTIPLSFKQLGVTERPLAVRKRIYGRAWPFRAPVRAGIIPMWPELMKQAGRGVLCVDDTIATAWLNDDAVRKAIHVNQEVGAWNLCSAALTYYSEAGSMIPYHKNLTAQGYRALIYSGDHDMCVPYTGSQAWTRSLGYKIVDKWRPWTSNQQVAGYTQGYDTGLTFLTIKGAGHTVPEYKPRESLDFYSRWLEGKQI</sequence>
<keyword evidence="1" id="KW-0378">Hydrolase</keyword>
<keyword evidence="1" id="KW-0121">Carboxypeptidase</keyword>
<keyword evidence="2" id="KW-1185">Reference proteome</keyword>
<proteinExistence type="predicted"/>
<comment type="caution">
    <text evidence="1">The sequence shown here is derived from an EMBL/GenBank/DDBJ whole genome shotgun (WGS) entry which is preliminary data.</text>
</comment>
<organism evidence="1 2">
    <name type="scientific">Camellia lanceoleosa</name>
    <dbReference type="NCBI Taxonomy" id="1840588"/>
    <lineage>
        <taxon>Eukaryota</taxon>
        <taxon>Viridiplantae</taxon>
        <taxon>Streptophyta</taxon>
        <taxon>Embryophyta</taxon>
        <taxon>Tracheophyta</taxon>
        <taxon>Spermatophyta</taxon>
        <taxon>Magnoliopsida</taxon>
        <taxon>eudicotyledons</taxon>
        <taxon>Gunneridae</taxon>
        <taxon>Pentapetalae</taxon>
        <taxon>asterids</taxon>
        <taxon>Ericales</taxon>
        <taxon>Theaceae</taxon>
        <taxon>Camellia</taxon>
    </lineage>
</organism>
<name>A0ACC0J019_9ERIC</name>
<evidence type="ECO:0000313" key="2">
    <source>
        <dbReference type="Proteomes" id="UP001060215"/>
    </source>
</evidence>
<reference evidence="1 2" key="1">
    <citation type="journal article" date="2022" name="Plant J.">
        <title>Chromosome-level genome of Camellia lanceoleosa provides a valuable resource for understanding genome evolution and self-incompatibility.</title>
        <authorList>
            <person name="Gong W."/>
            <person name="Xiao S."/>
            <person name="Wang L."/>
            <person name="Liao Z."/>
            <person name="Chang Y."/>
            <person name="Mo W."/>
            <person name="Hu G."/>
            <person name="Li W."/>
            <person name="Zhao G."/>
            <person name="Zhu H."/>
            <person name="Hu X."/>
            <person name="Ji K."/>
            <person name="Xiang X."/>
            <person name="Song Q."/>
            <person name="Yuan D."/>
            <person name="Jin S."/>
            <person name="Zhang L."/>
        </authorList>
    </citation>
    <scope>NUCLEOTIDE SEQUENCE [LARGE SCALE GENOMIC DNA]</scope>
    <source>
        <strain evidence="1">SQ_2022a</strain>
    </source>
</reference>
<dbReference type="EMBL" id="CM045758">
    <property type="protein sequence ID" value="KAI8030728.1"/>
    <property type="molecule type" value="Genomic_DNA"/>
</dbReference>
<dbReference type="Proteomes" id="UP001060215">
    <property type="component" value="Chromosome 1"/>
</dbReference>
<accession>A0ACC0J019</accession>
<evidence type="ECO:0000313" key="1">
    <source>
        <dbReference type="EMBL" id="KAI8030728.1"/>
    </source>
</evidence>